<feature type="signal peptide" evidence="1">
    <location>
        <begin position="1"/>
        <end position="26"/>
    </location>
</feature>
<sequence>MAAFGNLKLLKARLLLFSMLVRRSSPSSHVLHCVWEGSALSAVAYTFDRPISVSAVLRPECDGLSAFRPA</sequence>
<feature type="chain" id="PRO_5042125347" description="Secreted protein" evidence="1">
    <location>
        <begin position="27"/>
        <end position="70"/>
    </location>
</feature>
<evidence type="ECO:0008006" key="4">
    <source>
        <dbReference type="Google" id="ProtNLM"/>
    </source>
</evidence>
<proteinExistence type="predicted"/>
<evidence type="ECO:0000313" key="3">
    <source>
        <dbReference type="Proteomes" id="UP001285441"/>
    </source>
</evidence>
<keyword evidence="1" id="KW-0732">Signal</keyword>
<keyword evidence="3" id="KW-1185">Reference proteome</keyword>
<dbReference type="Proteomes" id="UP001285441">
    <property type="component" value="Unassembled WGS sequence"/>
</dbReference>
<organism evidence="2 3">
    <name type="scientific">Podospora didyma</name>
    <dbReference type="NCBI Taxonomy" id="330526"/>
    <lineage>
        <taxon>Eukaryota</taxon>
        <taxon>Fungi</taxon>
        <taxon>Dikarya</taxon>
        <taxon>Ascomycota</taxon>
        <taxon>Pezizomycotina</taxon>
        <taxon>Sordariomycetes</taxon>
        <taxon>Sordariomycetidae</taxon>
        <taxon>Sordariales</taxon>
        <taxon>Podosporaceae</taxon>
        <taxon>Podospora</taxon>
    </lineage>
</organism>
<gene>
    <name evidence="2" type="ORF">B0H63DRAFT_1474</name>
</gene>
<accession>A0AAE0P3K2</accession>
<evidence type="ECO:0000313" key="2">
    <source>
        <dbReference type="EMBL" id="KAK3392774.1"/>
    </source>
</evidence>
<dbReference type="EMBL" id="JAULSW010000001">
    <property type="protein sequence ID" value="KAK3392774.1"/>
    <property type="molecule type" value="Genomic_DNA"/>
</dbReference>
<dbReference type="AlphaFoldDB" id="A0AAE0P3K2"/>
<comment type="caution">
    <text evidence="2">The sequence shown here is derived from an EMBL/GenBank/DDBJ whole genome shotgun (WGS) entry which is preliminary data.</text>
</comment>
<name>A0AAE0P3K2_9PEZI</name>
<protein>
    <recommendedName>
        <fullName evidence="4">Secreted protein</fullName>
    </recommendedName>
</protein>
<reference evidence="2" key="2">
    <citation type="submission" date="2023-06" db="EMBL/GenBank/DDBJ databases">
        <authorList>
            <consortium name="Lawrence Berkeley National Laboratory"/>
            <person name="Haridas S."/>
            <person name="Hensen N."/>
            <person name="Bonometti L."/>
            <person name="Westerberg I."/>
            <person name="Brannstrom I.O."/>
            <person name="Guillou S."/>
            <person name="Cros-Aarteil S."/>
            <person name="Calhoun S."/>
            <person name="Kuo A."/>
            <person name="Mondo S."/>
            <person name="Pangilinan J."/>
            <person name="Riley R."/>
            <person name="LaButti K."/>
            <person name="Andreopoulos B."/>
            <person name="Lipzen A."/>
            <person name="Chen C."/>
            <person name="Yanf M."/>
            <person name="Daum C."/>
            <person name="Ng V."/>
            <person name="Clum A."/>
            <person name="Steindorff A."/>
            <person name="Ohm R."/>
            <person name="Martin F."/>
            <person name="Silar P."/>
            <person name="Natvig D."/>
            <person name="Lalanne C."/>
            <person name="Gautier V."/>
            <person name="Ament-velasquez S.L."/>
            <person name="Kruys A."/>
            <person name="Hutchinson M.I."/>
            <person name="Powell A.J."/>
            <person name="Barry K."/>
            <person name="Miller A.N."/>
            <person name="Grigoriev I.V."/>
            <person name="Debuchy R."/>
            <person name="Gladieux P."/>
            <person name="Thoren M.H."/>
            <person name="Johannesson H."/>
        </authorList>
    </citation>
    <scope>NUCLEOTIDE SEQUENCE</scope>
    <source>
        <strain evidence="2">CBS 232.78</strain>
    </source>
</reference>
<reference evidence="2" key="1">
    <citation type="journal article" date="2023" name="Mol. Phylogenet. Evol.">
        <title>Genome-scale phylogeny and comparative genomics of the fungal order Sordariales.</title>
        <authorList>
            <person name="Hensen N."/>
            <person name="Bonometti L."/>
            <person name="Westerberg I."/>
            <person name="Brannstrom I.O."/>
            <person name="Guillou S."/>
            <person name="Cros-Aarteil S."/>
            <person name="Calhoun S."/>
            <person name="Haridas S."/>
            <person name="Kuo A."/>
            <person name="Mondo S."/>
            <person name="Pangilinan J."/>
            <person name="Riley R."/>
            <person name="LaButti K."/>
            <person name="Andreopoulos B."/>
            <person name="Lipzen A."/>
            <person name="Chen C."/>
            <person name="Yan M."/>
            <person name="Daum C."/>
            <person name="Ng V."/>
            <person name="Clum A."/>
            <person name="Steindorff A."/>
            <person name="Ohm R.A."/>
            <person name="Martin F."/>
            <person name="Silar P."/>
            <person name="Natvig D.O."/>
            <person name="Lalanne C."/>
            <person name="Gautier V."/>
            <person name="Ament-Velasquez S.L."/>
            <person name="Kruys A."/>
            <person name="Hutchinson M.I."/>
            <person name="Powell A.J."/>
            <person name="Barry K."/>
            <person name="Miller A.N."/>
            <person name="Grigoriev I.V."/>
            <person name="Debuchy R."/>
            <person name="Gladieux P."/>
            <person name="Hiltunen Thoren M."/>
            <person name="Johannesson H."/>
        </authorList>
    </citation>
    <scope>NUCLEOTIDE SEQUENCE</scope>
    <source>
        <strain evidence="2">CBS 232.78</strain>
    </source>
</reference>
<evidence type="ECO:0000256" key="1">
    <source>
        <dbReference type="SAM" id="SignalP"/>
    </source>
</evidence>